<keyword evidence="3" id="KW-1185">Reference proteome</keyword>
<proteinExistence type="predicted"/>
<gene>
    <name evidence="2" type="ORF">Pmani_019842</name>
</gene>
<keyword evidence="1" id="KW-1133">Transmembrane helix</keyword>
<reference evidence="2" key="1">
    <citation type="submission" date="2023-11" db="EMBL/GenBank/DDBJ databases">
        <title>Genome assemblies of two species of porcelain crab, Petrolisthes cinctipes and Petrolisthes manimaculis (Anomura: Porcellanidae).</title>
        <authorList>
            <person name="Angst P."/>
        </authorList>
    </citation>
    <scope>NUCLEOTIDE SEQUENCE</scope>
    <source>
        <strain evidence="2">PB745_02</strain>
        <tissue evidence="2">Gill</tissue>
    </source>
</reference>
<keyword evidence="1" id="KW-0812">Transmembrane</keyword>
<comment type="caution">
    <text evidence="2">The sequence shown here is derived from an EMBL/GenBank/DDBJ whole genome shotgun (WGS) entry which is preliminary data.</text>
</comment>
<name>A0AAE1U3M7_9EUCA</name>
<protein>
    <recommendedName>
        <fullName evidence="4">Transmembrane protein</fullName>
    </recommendedName>
</protein>
<accession>A0AAE1U3M7</accession>
<dbReference type="AlphaFoldDB" id="A0AAE1U3M7"/>
<sequence length="106" mass="11956">MRYDSGLDRFPDNTNNQTNTIIELTALALISVVLIFSSTFSLNYLLHHFHYPLLHYHITFSTITTSTIPSSTITTSTISSSTITTIIIREPPHPTFPFHAYPFKGP</sequence>
<dbReference type="Proteomes" id="UP001292094">
    <property type="component" value="Unassembled WGS sequence"/>
</dbReference>
<organism evidence="2 3">
    <name type="scientific">Petrolisthes manimaculis</name>
    <dbReference type="NCBI Taxonomy" id="1843537"/>
    <lineage>
        <taxon>Eukaryota</taxon>
        <taxon>Metazoa</taxon>
        <taxon>Ecdysozoa</taxon>
        <taxon>Arthropoda</taxon>
        <taxon>Crustacea</taxon>
        <taxon>Multicrustacea</taxon>
        <taxon>Malacostraca</taxon>
        <taxon>Eumalacostraca</taxon>
        <taxon>Eucarida</taxon>
        <taxon>Decapoda</taxon>
        <taxon>Pleocyemata</taxon>
        <taxon>Anomura</taxon>
        <taxon>Galatheoidea</taxon>
        <taxon>Porcellanidae</taxon>
        <taxon>Petrolisthes</taxon>
    </lineage>
</organism>
<evidence type="ECO:0000313" key="3">
    <source>
        <dbReference type="Proteomes" id="UP001292094"/>
    </source>
</evidence>
<evidence type="ECO:0000313" key="2">
    <source>
        <dbReference type="EMBL" id="KAK4308477.1"/>
    </source>
</evidence>
<keyword evidence="1" id="KW-0472">Membrane</keyword>
<evidence type="ECO:0000256" key="1">
    <source>
        <dbReference type="SAM" id="Phobius"/>
    </source>
</evidence>
<evidence type="ECO:0008006" key="4">
    <source>
        <dbReference type="Google" id="ProtNLM"/>
    </source>
</evidence>
<dbReference type="EMBL" id="JAWZYT010001889">
    <property type="protein sequence ID" value="KAK4308477.1"/>
    <property type="molecule type" value="Genomic_DNA"/>
</dbReference>
<feature type="transmembrane region" description="Helical" evidence="1">
    <location>
        <begin position="20"/>
        <end position="46"/>
    </location>
</feature>